<keyword evidence="4" id="KW-0804">Transcription</keyword>
<evidence type="ECO:0000256" key="3">
    <source>
        <dbReference type="ARBA" id="ARBA00023015"/>
    </source>
</evidence>
<dbReference type="InterPro" id="IPR058031">
    <property type="entry name" value="AAA_lid_NorR"/>
</dbReference>
<name>A0A0F8ZVT4_9ZZZZ</name>
<evidence type="ECO:0000256" key="4">
    <source>
        <dbReference type="ARBA" id="ARBA00023163"/>
    </source>
</evidence>
<dbReference type="InterPro" id="IPR002197">
    <property type="entry name" value="HTH_Fis"/>
</dbReference>
<reference evidence="6" key="1">
    <citation type="journal article" date="2015" name="Nature">
        <title>Complex archaea that bridge the gap between prokaryotes and eukaryotes.</title>
        <authorList>
            <person name="Spang A."/>
            <person name="Saw J.H."/>
            <person name="Jorgensen S.L."/>
            <person name="Zaremba-Niedzwiedzka K."/>
            <person name="Martijn J."/>
            <person name="Lind A.E."/>
            <person name="van Eijk R."/>
            <person name="Schleper C."/>
            <person name="Guy L."/>
            <person name="Ettema T.J."/>
        </authorList>
    </citation>
    <scope>NUCLEOTIDE SEQUENCE</scope>
</reference>
<protein>
    <recommendedName>
        <fullName evidence="5">Sigma-54 factor interaction domain-containing protein</fullName>
    </recommendedName>
</protein>
<feature type="non-terminal residue" evidence="6">
    <location>
        <position position="1"/>
    </location>
</feature>
<dbReference type="InterPro" id="IPR009057">
    <property type="entry name" value="Homeodomain-like_sf"/>
</dbReference>
<accession>A0A0F8ZVT4</accession>
<dbReference type="Gene3D" id="1.10.8.60">
    <property type="match status" value="1"/>
</dbReference>
<dbReference type="InterPro" id="IPR025662">
    <property type="entry name" value="Sigma_54_int_dom_ATP-bd_1"/>
</dbReference>
<organism evidence="6">
    <name type="scientific">marine sediment metagenome</name>
    <dbReference type="NCBI Taxonomy" id="412755"/>
    <lineage>
        <taxon>unclassified sequences</taxon>
        <taxon>metagenomes</taxon>
        <taxon>ecological metagenomes</taxon>
    </lineage>
</organism>
<evidence type="ECO:0000259" key="5">
    <source>
        <dbReference type="PROSITE" id="PS50045"/>
    </source>
</evidence>
<keyword evidence="2" id="KW-0067">ATP-binding</keyword>
<dbReference type="InterPro" id="IPR003593">
    <property type="entry name" value="AAA+_ATPase"/>
</dbReference>
<evidence type="ECO:0000313" key="6">
    <source>
        <dbReference type="EMBL" id="KKK97963.1"/>
    </source>
</evidence>
<proteinExistence type="predicted"/>
<dbReference type="GO" id="GO:0006355">
    <property type="term" value="P:regulation of DNA-templated transcription"/>
    <property type="evidence" value="ECO:0007669"/>
    <property type="project" value="InterPro"/>
</dbReference>
<sequence length="320" mass="35765">PIKRLKDELKAVAQSYLTVLILGETGVGKELVARQIQILSSRGDLPLVYVNCAALPEGIAESELFGHVKGAFSGATTNRSGKFELADDGTLFLDEIGELSLTIQAKLLRALQSGEIQRVGSDRHIEVDVRIIAATNRDLKEEVAEGRFRADLYHRLSVYPIYVPPLRERGKDILLLAGHLLEINQRRFGVKGLRLAPDAKQMLLHYNWPGNVRELEHLLSRASLKAIMDQGRDSRTVIIESQYLDIDGQRIPEESDTSATIPQPSMIPDRSITLKNAVDQFQQELIADRLQIHDGNLAAVARDLNINRSNLYRLLKRLSP</sequence>
<dbReference type="Pfam" id="PF00158">
    <property type="entry name" value="Sigma54_activat"/>
    <property type="match status" value="1"/>
</dbReference>
<dbReference type="NCBIfam" id="NF003451">
    <property type="entry name" value="PRK05022.1"/>
    <property type="match status" value="1"/>
</dbReference>
<dbReference type="Pfam" id="PF25601">
    <property type="entry name" value="AAA_lid_14"/>
    <property type="match status" value="1"/>
</dbReference>
<dbReference type="EMBL" id="LAZR01045821">
    <property type="protein sequence ID" value="KKK97963.1"/>
    <property type="molecule type" value="Genomic_DNA"/>
</dbReference>
<gene>
    <name evidence="6" type="ORF">LCGC14_2647510</name>
</gene>
<dbReference type="CDD" id="cd00009">
    <property type="entry name" value="AAA"/>
    <property type="match status" value="1"/>
</dbReference>
<dbReference type="InterPro" id="IPR027417">
    <property type="entry name" value="P-loop_NTPase"/>
</dbReference>
<dbReference type="Pfam" id="PF02954">
    <property type="entry name" value="HTH_8"/>
    <property type="match status" value="1"/>
</dbReference>
<dbReference type="PROSITE" id="PS00688">
    <property type="entry name" value="SIGMA54_INTERACT_3"/>
    <property type="match status" value="1"/>
</dbReference>
<dbReference type="SUPFAM" id="SSF52540">
    <property type="entry name" value="P-loop containing nucleoside triphosphate hydrolases"/>
    <property type="match status" value="1"/>
</dbReference>
<comment type="caution">
    <text evidence="6">The sequence shown here is derived from an EMBL/GenBank/DDBJ whole genome shotgun (WGS) entry which is preliminary data.</text>
</comment>
<keyword evidence="1" id="KW-0547">Nucleotide-binding</keyword>
<feature type="domain" description="Sigma-54 factor interaction" evidence="5">
    <location>
        <begin position="1"/>
        <end position="224"/>
    </location>
</feature>
<dbReference type="Gene3D" id="3.40.50.300">
    <property type="entry name" value="P-loop containing nucleotide triphosphate hydrolases"/>
    <property type="match status" value="1"/>
</dbReference>
<dbReference type="SMART" id="SM00382">
    <property type="entry name" value="AAA"/>
    <property type="match status" value="1"/>
</dbReference>
<dbReference type="FunFam" id="3.40.50.300:FF:000006">
    <property type="entry name" value="DNA-binding transcriptional regulator NtrC"/>
    <property type="match status" value="1"/>
</dbReference>
<dbReference type="Gene3D" id="1.10.10.60">
    <property type="entry name" value="Homeodomain-like"/>
    <property type="match status" value="1"/>
</dbReference>
<dbReference type="SUPFAM" id="SSF46689">
    <property type="entry name" value="Homeodomain-like"/>
    <property type="match status" value="1"/>
</dbReference>
<dbReference type="PANTHER" id="PTHR32071:SF35">
    <property type="entry name" value="ANAEROBIC NITRIC OXIDE REDUCTASE TRANSCRIPTION REGULATOR NORR"/>
    <property type="match status" value="1"/>
</dbReference>
<dbReference type="PROSITE" id="PS00675">
    <property type="entry name" value="SIGMA54_INTERACT_1"/>
    <property type="match status" value="1"/>
</dbReference>
<dbReference type="AlphaFoldDB" id="A0A0F8ZVT4"/>
<dbReference type="PANTHER" id="PTHR32071">
    <property type="entry name" value="TRANSCRIPTIONAL REGULATORY PROTEIN"/>
    <property type="match status" value="1"/>
</dbReference>
<dbReference type="GO" id="GO:0005524">
    <property type="term" value="F:ATP binding"/>
    <property type="evidence" value="ECO:0007669"/>
    <property type="project" value="UniProtKB-KW"/>
</dbReference>
<dbReference type="PROSITE" id="PS50045">
    <property type="entry name" value="SIGMA54_INTERACT_4"/>
    <property type="match status" value="1"/>
</dbReference>
<keyword evidence="3" id="KW-0805">Transcription regulation</keyword>
<evidence type="ECO:0000256" key="2">
    <source>
        <dbReference type="ARBA" id="ARBA00022840"/>
    </source>
</evidence>
<evidence type="ECO:0000256" key="1">
    <source>
        <dbReference type="ARBA" id="ARBA00022741"/>
    </source>
</evidence>
<dbReference type="InterPro" id="IPR002078">
    <property type="entry name" value="Sigma_54_int"/>
</dbReference>
<dbReference type="GO" id="GO:0043565">
    <property type="term" value="F:sequence-specific DNA binding"/>
    <property type="evidence" value="ECO:0007669"/>
    <property type="project" value="InterPro"/>
</dbReference>
<dbReference type="InterPro" id="IPR025944">
    <property type="entry name" value="Sigma_54_int_dom_CS"/>
</dbReference>